<proteinExistence type="predicted"/>
<sequence>MGSYRPVSGKHFIKETLPRKSTGSYSDHSLGTDMSKWKTDPDTQNLVERRSKEIAQWKIHWQTPAMMVILFIVGMAGAIAHHLFYSTLNGRPANKQLTMIRYGTALAFFTKACLVGSVVSSFKQRIWHTFRSRAMTVGAIDGLFAVIENPWYFTQFEMLRNAKLATLMALGVWSIPIAAVLSPAALTSGVKTSAINGTCPNSPVLNFNNEESYNFRNVASFAGGSLFYVNTTDVSAGPGYFDYFDQPSKNARRLTIISAYLKRVSQGESVASQACGNSRNCTYNMDFSGPGYDCDIVANGSSTDQSRLEELGATFNMSILAPEGDMVYYADVDTGDYPDPQLPTNEDGEPIQQSPPWPEFLGVFKAEPVLWIGQSVNTSEPWPEGSPYSEQWPTVRQPKIFRCVHKMTDYRVNMTFVNAIQGTNVTNRTFLDPIIDTFIKPDSNNITNLTITPESNYVRPDKDIGKYKLTAAYHSLGLLLRNFLRGSIAHKSDGTYLLTRSDISETRLINPETSYPVEDLQAQIQTFYEDMILTLLSEPHLIIASNKSVPCTKFRSVIVFQYNVGSLWTGYAIAIAVTLAFLIVGGCSILSNGVASDTRFSRIMVTTRNPTIDRLSVGACLGGDPFPLDLRKVKLRFGVLTEDEGEYGSEGGMRHTVEHCTFGTVGETKPIVKNGVYAGLRAWRDEMSDSDGSGDGKEGLLSD</sequence>
<feature type="transmembrane region" description="Helical" evidence="1">
    <location>
        <begin position="164"/>
        <end position="186"/>
    </location>
</feature>
<dbReference type="OrthoDB" id="5340195at2759"/>
<feature type="transmembrane region" description="Helical" evidence="1">
    <location>
        <begin position="100"/>
        <end position="122"/>
    </location>
</feature>
<feature type="transmembrane region" description="Helical" evidence="1">
    <location>
        <begin position="59"/>
        <end position="80"/>
    </location>
</feature>
<evidence type="ECO:0000313" key="3">
    <source>
        <dbReference type="Proteomes" id="UP000799776"/>
    </source>
</evidence>
<name>A0A9P4HMB5_9PEZI</name>
<gene>
    <name evidence="2" type="ORF">K490DRAFT_51695</name>
</gene>
<evidence type="ECO:0000256" key="1">
    <source>
        <dbReference type="SAM" id="Phobius"/>
    </source>
</evidence>
<dbReference type="AlphaFoldDB" id="A0A9P4HMB5"/>
<dbReference type="PANTHER" id="PTHR35041">
    <property type="entry name" value="MEDIATOR OF RNA POLYMERASE II TRANSCRIPTION SUBUNIT 1"/>
    <property type="match status" value="1"/>
</dbReference>
<comment type="caution">
    <text evidence="2">The sequence shown here is derived from an EMBL/GenBank/DDBJ whole genome shotgun (WGS) entry which is preliminary data.</text>
</comment>
<organism evidence="2 3">
    <name type="scientific">Saccharata proteae CBS 121410</name>
    <dbReference type="NCBI Taxonomy" id="1314787"/>
    <lineage>
        <taxon>Eukaryota</taxon>
        <taxon>Fungi</taxon>
        <taxon>Dikarya</taxon>
        <taxon>Ascomycota</taxon>
        <taxon>Pezizomycotina</taxon>
        <taxon>Dothideomycetes</taxon>
        <taxon>Dothideomycetes incertae sedis</taxon>
        <taxon>Botryosphaeriales</taxon>
        <taxon>Saccharataceae</taxon>
        <taxon>Saccharata</taxon>
    </lineage>
</organism>
<keyword evidence="1" id="KW-0472">Membrane</keyword>
<keyword evidence="3" id="KW-1185">Reference proteome</keyword>
<protein>
    <submittedName>
        <fullName evidence="2">Uncharacterized protein</fullName>
    </submittedName>
</protein>
<feature type="transmembrane region" description="Helical" evidence="1">
    <location>
        <begin position="568"/>
        <end position="594"/>
    </location>
</feature>
<keyword evidence="1" id="KW-0812">Transmembrane</keyword>
<evidence type="ECO:0000313" key="2">
    <source>
        <dbReference type="EMBL" id="KAF2083437.1"/>
    </source>
</evidence>
<dbReference type="EMBL" id="ML978786">
    <property type="protein sequence ID" value="KAF2083437.1"/>
    <property type="molecule type" value="Genomic_DNA"/>
</dbReference>
<accession>A0A9P4HMB5</accession>
<reference evidence="2" key="1">
    <citation type="journal article" date="2020" name="Stud. Mycol.">
        <title>101 Dothideomycetes genomes: a test case for predicting lifestyles and emergence of pathogens.</title>
        <authorList>
            <person name="Haridas S."/>
            <person name="Albert R."/>
            <person name="Binder M."/>
            <person name="Bloem J."/>
            <person name="Labutti K."/>
            <person name="Salamov A."/>
            <person name="Andreopoulos B."/>
            <person name="Baker S."/>
            <person name="Barry K."/>
            <person name="Bills G."/>
            <person name="Bluhm B."/>
            <person name="Cannon C."/>
            <person name="Castanera R."/>
            <person name="Culley D."/>
            <person name="Daum C."/>
            <person name="Ezra D."/>
            <person name="Gonzalez J."/>
            <person name="Henrissat B."/>
            <person name="Kuo A."/>
            <person name="Liang C."/>
            <person name="Lipzen A."/>
            <person name="Lutzoni F."/>
            <person name="Magnuson J."/>
            <person name="Mondo S."/>
            <person name="Nolan M."/>
            <person name="Ohm R."/>
            <person name="Pangilinan J."/>
            <person name="Park H.-J."/>
            <person name="Ramirez L."/>
            <person name="Alfaro M."/>
            <person name="Sun H."/>
            <person name="Tritt A."/>
            <person name="Yoshinaga Y."/>
            <person name="Zwiers L.-H."/>
            <person name="Turgeon B."/>
            <person name="Goodwin S."/>
            <person name="Spatafora J."/>
            <person name="Crous P."/>
            <person name="Grigoriev I."/>
        </authorList>
    </citation>
    <scope>NUCLEOTIDE SEQUENCE</scope>
    <source>
        <strain evidence="2">CBS 121410</strain>
    </source>
</reference>
<dbReference type="PANTHER" id="PTHR35041:SF3">
    <property type="entry name" value="FORMYLMETHIONINE DEFORMYLASE-LIKE PROTEIN"/>
    <property type="match status" value="1"/>
</dbReference>
<dbReference type="Proteomes" id="UP000799776">
    <property type="component" value="Unassembled WGS sequence"/>
</dbReference>
<keyword evidence="1" id="KW-1133">Transmembrane helix</keyword>